<dbReference type="SUPFAM" id="SSF55785">
    <property type="entry name" value="PYP-like sensor domain (PAS domain)"/>
    <property type="match status" value="1"/>
</dbReference>
<feature type="transmembrane region" description="Helical" evidence="10">
    <location>
        <begin position="285"/>
        <end position="308"/>
    </location>
</feature>
<dbReference type="GO" id="GO:0004016">
    <property type="term" value="F:adenylate cyclase activity"/>
    <property type="evidence" value="ECO:0007669"/>
    <property type="project" value="UniProtKB-ARBA"/>
</dbReference>
<keyword evidence="6" id="KW-0418">Kinase</keyword>
<keyword evidence="7" id="KW-0067">ATP-binding</keyword>
<keyword evidence="3" id="KW-0597">Phosphoprotein</keyword>
<dbReference type="InterPro" id="IPR029787">
    <property type="entry name" value="Nucleotide_cyclase"/>
</dbReference>
<reference evidence="16" key="1">
    <citation type="submission" date="2015-10" db="EMBL/GenBank/DDBJ databases">
        <authorList>
            <person name="Regsiter A."/>
            <person name="william w."/>
        </authorList>
    </citation>
    <scope>NUCLEOTIDE SEQUENCE [LARGE SCALE GENOMIC DNA]</scope>
</reference>
<evidence type="ECO:0000313" key="15">
    <source>
        <dbReference type="EMBL" id="CUR33736.1"/>
    </source>
</evidence>
<evidence type="ECO:0000259" key="12">
    <source>
        <dbReference type="PROSITE" id="PS50113"/>
    </source>
</evidence>
<feature type="domain" description="HAMP" evidence="14">
    <location>
        <begin position="309"/>
        <end position="361"/>
    </location>
</feature>
<dbReference type="STRING" id="671072.PL9214520275"/>
<evidence type="ECO:0000256" key="1">
    <source>
        <dbReference type="ARBA" id="ARBA00004370"/>
    </source>
</evidence>
<dbReference type="InterPro" id="IPR001610">
    <property type="entry name" value="PAC"/>
</dbReference>
<organism evidence="15 16">
    <name type="scientific">Planktothrix tepida PCC 9214</name>
    <dbReference type="NCBI Taxonomy" id="671072"/>
    <lineage>
        <taxon>Bacteria</taxon>
        <taxon>Bacillati</taxon>
        <taxon>Cyanobacteriota</taxon>
        <taxon>Cyanophyceae</taxon>
        <taxon>Oscillatoriophycideae</taxon>
        <taxon>Oscillatoriales</taxon>
        <taxon>Microcoleaceae</taxon>
        <taxon>Planktothrix</taxon>
    </lineage>
</organism>
<feature type="domain" description="PAS" evidence="11">
    <location>
        <begin position="426"/>
        <end position="462"/>
    </location>
</feature>
<evidence type="ECO:0000256" key="8">
    <source>
        <dbReference type="ARBA" id="ARBA00023012"/>
    </source>
</evidence>
<dbReference type="PROSITE" id="PS50885">
    <property type="entry name" value="HAMP"/>
    <property type="match status" value="1"/>
</dbReference>
<dbReference type="PROSITE" id="PS50125">
    <property type="entry name" value="GUANYLATE_CYCLASE_2"/>
    <property type="match status" value="1"/>
</dbReference>
<keyword evidence="10" id="KW-1133">Transmembrane helix</keyword>
<feature type="domain" description="PAC" evidence="12">
    <location>
        <begin position="504"/>
        <end position="556"/>
    </location>
</feature>
<dbReference type="Proteomes" id="UP000184315">
    <property type="component" value="Unassembled WGS sequence"/>
</dbReference>
<keyword evidence="9" id="KW-0175">Coiled coil</keyword>
<evidence type="ECO:0000256" key="9">
    <source>
        <dbReference type="SAM" id="Coils"/>
    </source>
</evidence>
<name>A0A1J1LMH1_9CYAN</name>
<accession>A0A1J1LMH1</accession>
<dbReference type="InterPro" id="IPR003660">
    <property type="entry name" value="HAMP_dom"/>
</dbReference>
<evidence type="ECO:0000259" key="13">
    <source>
        <dbReference type="PROSITE" id="PS50125"/>
    </source>
</evidence>
<dbReference type="PROSITE" id="PS50113">
    <property type="entry name" value="PAC"/>
    <property type="match status" value="1"/>
</dbReference>
<dbReference type="InterPro" id="IPR000014">
    <property type="entry name" value="PAS"/>
</dbReference>
<dbReference type="InterPro" id="IPR000700">
    <property type="entry name" value="PAS-assoc_C"/>
</dbReference>
<gene>
    <name evidence="15" type="ORF">PL9214520275</name>
</gene>
<dbReference type="SMART" id="SM00304">
    <property type="entry name" value="HAMP"/>
    <property type="match status" value="1"/>
</dbReference>
<evidence type="ECO:0000259" key="14">
    <source>
        <dbReference type="PROSITE" id="PS50885"/>
    </source>
</evidence>
<dbReference type="Pfam" id="PF00211">
    <property type="entry name" value="Guanylate_cyc"/>
    <property type="match status" value="1"/>
</dbReference>
<dbReference type="PANTHER" id="PTHR43081:SF1">
    <property type="entry name" value="ADENYLATE CYCLASE, TERMINAL-DIFFERENTIATION SPECIFIC"/>
    <property type="match status" value="1"/>
</dbReference>
<dbReference type="SMART" id="SM00086">
    <property type="entry name" value="PAC"/>
    <property type="match status" value="1"/>
</dbReference>
<protein>
    <submittedName>
        <fullName evidence="15">Adenylate/guanylate cyclase</fullName>
    </submittedName>
</protein>
<evidence type="ECO:0000256" key="2">
    <source>
        <dbReference type="ARBA" id="ARBA00005381"/>
    </source>
</evidence>
<dbReference type="GO" id="GO:0000160">
    <property type="term" value="P:phosphorelay signal transduction system"/>
    <property type="evidence" value="ECO:0007669"/>
    <property type="project" value="UniProtKB-KW"/>
</dbReference>
<dbReference type="InterPro" id="IPR050697">
    <property type="entry name" value="Adenylyl/Guanylyl_Cyclase_3/4"/>
</dbReference>
<feature type="domain" description="Guanylate cyclase" evidence="13">
    <location>
        <begin position="613"/>
        <end position="739"/>
    </location>
</feature>
<dbReference type="InterPro" id="IPR035965">
    <property type="entry name" value="PAS-like_dom_sf"/>
</dbReference>
<feature type="coiled-coil region" evidence="9">
    <location>
        <begin position="353"/>
        <end position="429"/>
    </location>
</feature>
<comment type="similarity">
    <text evidence="2">Belongs to the adenylyl cyclase class-3 family.</text>
</comment>
<comment type="subcellular location">
    <subcellularLocation>
        <location evidence="1">Membrane</location>
    </subcellularLocation>
</comment>
<keyword evidence="10" id="KW-0472">Membrane</keyword>
<dbReference type="GO" id="GO:0005524">
    <property type="term" value="F:ATP binding"/>
    <property type="evidence" value="ECO:0007669"/>
    <property type="project" value="UniProtKB-KW"/>
</dbReference>
<dbReference type="Gene3D" id="3.30.450.20">
    <property type="entry name" value="PAS domain"/>
    <property type="match status" value="2"/>
</dbReference>
<keyword evidence="5" id="KW-0547">Nucleotide-binding</keyword>
<dbReference type="GO" id="GO:0006171">
    <property type="term" value="P:cAMP biosynthetic process"/>
    <property type="evidence" value="ECO:0007669"/>
    <property type="project" value="TreeGrafter"/>
</dbReference>
<evidence type="ECO:0000259" key="11">
    <source>
        <dbReference type="PROSITE" id="PS50112"/>
    </source>
</evidence>
<dbReference type="PROSITE" id="PS50112">
    <property type="entry name" value="PAS"/>
    <property type="match status" value="1"/>
</dbReference>
<dbReference type="OrthoDB" id="337251at2"/>
<dbReference type="CDD" id="cd06225">
    <property type="entry name" value="HAMP"/>
    <property type="match status" value="1"/>
</dbReference>
<keyword evidence="4" id="KW-0808">Transferase</keyword>
<dbReference type="PANTHER" id="PTHR43081">
    <property type="entry name" value="ADENYLATE CYCLASE, TERMINAL-DIFFERENTIATION SPECIFIC-RELATED"/>
    <property type="match status" value="1"/>
</dbReference>
<dbReference type="GO" id="GO:0016301">
    <property type="term" value="F:kinase activity"/>
    <property type="evidence" value="ECO:0007669"/>
    <property type="project" value="UniProtKB-KW"/>
</dbReference>
<dbReference type="Gene3D" id="6.10.340.10">
    <property type="match status" value="1"/>
</dbReference>
<evidence type="ECO:0000256" key="7">
    <source>
        <dbReference type="ARBA" id="ARBA00022840"/>
    </source>
</evidence>
<dbReference type="InterPro" id="IPR001054">
    <property type="entry name" value="A/G_cyclase"/>
</dbReference>
<keyword evidence="8" id="KW-0902">Two-component regulatory system</keyword>
<evidence type="ECO:0000256" key="4">
    <source>
        <dbReference type="ARBA" id="ARBA00022679"/>
    </source>
</evidence>
<keyword evidence="10" id="KW-0812">Transmembrane</keyword>
<dbReference type="AlphaFoldDB" id="A0A1J1LMH1"/>
<evidence type="ECO:0000256" key="5">
    <source>
        <dbReference type="ARBA" id="ARBA00022741"/>
    </source>
</evidence>
<keyword evidence="16" id="KW-1185">Reference proteome</keyword>
<dbReference type="SUPFAM" id="SSF158472">
    <property type="entry name" value="HAMP domain-like"/>
    <property type="match status" value="1"/>
</dbReference>
<dbReference type="CDD" id="cd12914">
    <property type="entry name" value="PDC1_DGC_like"/>
    <property type="match status" value="1"/>
</dbReference>
<sequence length="851" mass="96306">MSRLVVYFLLLSVVTVFCVGAIAFQSAKASIQQLVFDRLEVTATLKEEALNLWVENQKNATVSLAQLPDLKTAAAILLTVDARSPQWRDAYIQIKQYMASALAAKPDLKKVQLLTAKDGKVIFSTNPEFEGQYRFNEQYFKEGRYHTFVQNIYFSPITHKPTLTISTPITGQDQNVFGVLVTHLNLKKMEEIVFDKTGLGKSGETYLVDRSQRFVTAEGFGRNDFPTQIHSRGIEAALAGQDGRKIYLNYAGIPVIGVYRWLDQQDLALLVEMHQSEADAPAHRLAWIILSVGLTSAVILAVGVYILARQITRPILAITQTATQVSDGDLTLVAPVTTDDEIGQLAIAFNRMTRQLRRLYAGLEEKVALLQQKEAQLRDSFTQLKKEKQTVEAQKTQLTQAYQEITLLNQRLKTENLDLMAELRVQNQRLYQLLEAIPLGVVVVDATGKLYYTNQVVKELLGNKVFFSDPPLKLNIYSNSSSDIKKPYPLENLPIFKALHEGIGSVDQLEIEYLERIIPLQTWGTPIYDEWGQIAYAIGVFQDITERRRAEEERQRFIEEMFEINCNLELALDEEEQLTDAAGRFVPNQFLSFLGYESLVDVKSGDAVQKEMSILFSDIRSFTQLSERMTPEDNFKFINAYLSRMEPAITENRGFIDKYIGDAIMALFGGSADDAVKAGISMLQRLSEYNLTRQRPDRPPITIGIGINTGDLMLGIVGGQHRMDSTVISDAVNLGARLEELSKRYCIPLLISEHTFLRLEDPNIYSFRVIDKVRVKGKSEMVSVFEVFDADPPDLYRRKVATKTLFEQALTLYHLEAFPESAHCFETCLRENPSDQVAQIYLQRVLQSFSR</sequence>
<evidence type="ECO:0000256" key="10">
    <source>
        <dbReference type="SAM" id="Phobius"/>
    </source>
</evidence>
<dbReference type="EMBL" id="CZDF01000158">
    <property type="protein sequence ID" value="CUR33736.1"/>
    <property type="molecule type" value="Genomic_DNA"/>
</dbReference>
<evidence type="ECO:0000256" key="6">
    <source>
        <dbReference type="ARBA" id="ARBA00022777"/>
    </source>
</evidence>
<dbReference type="SUPFAM" id="SSF103190">
    <property type="entry name" value="Sensory domain-like"/>
    <property type="match status" value="1"/>
</dbReference>
<evidence type="ECO:0000256" key="3">
    <source>
        <dbReference type="ARBA" id="ARBA00022553"/>
    </source>
</evidence>
<evidence type="ECO:0000313" key="16">
    <source>
        <dbReference type="Proteomes" id="UP000184315"/>
    </source>
</evidence>
<proteinExistence type="inferred from homology"/>
<dbReference type="SUPFAM" id="SSF55073">
    <property type="entry name" value="Nucleotide cyclase"/>
    <property type="match status" value="1"/>
</dbReference>
<dbReference type="InterPro" id="IPR029151">
    <property type="entry name" value="Sensor-like_sf"/>
</dbReference>
<dbReference type="SMART" id="SM00044">
    <property type="entry name" value="CYCc"/>
    <property type="match status" value="1"/>
</dbReference>
<dbReference type="CDD" id="cd07302">
    <property type="entry name" value="CHD"/>
    <property type="match status" value="1"/>
</dbReference>
<dbReference type="Pfam" id="PF00672">
    <property type="entry name" value="HAMP"/>
    <property type="match status" value="1"/>
</dbReference>
<dbReference type="GO" id="GO:0016020">
    <property type="term" value="C:membrane"/>
    <property type="evidence" value="ECO:0007669"/>
    <property type="project" value="UniProtKB-SubCell"/>
</dbReference>
<dbReference type="Gene3D" id="3.30.70.1230">
    <property type="entry name" value="Nucleotide cyclase"/>
    <property type="match status" value="1"/>
</dbReference>